<feature type="signal peptide" evidence="1">
    <location>
        <begin position="1"/>
        <end position="19"/>
    </location>
</feature>
<name>A0A8K0TG65_9PEZI</name>
<accession>A0A8K0TG65</accession>
<dbReference type="EMBL" id="JAGPXD010000002">
    <property type="protein sequence ID" value="KAH7366965.1"/>
    <property type="molecule type" value="Genomic_DNA"/>
</dbReference>
<protein>
    <submittedName>
        <fullName evidence="2">Uncharacterized protein</fullName>
    </submittedName>
</protein>
<proteinExistence type="predicted"/>
<reference evidence="2" key="1">
    <citation type="journal article" date="2021" name="Nat. Commun.">
        <title>Genetic determinants of endophytism in the Arabidopsis root mycobiome.</title>
        <authorList>
            <person name="Mesny F."/>
            <person name="Miyauchi S."/>
            <person name="Thiergart T."/>
            <person name="Pickel B."/>
            <person name="Atanasova L."/>
            <person name="Karlsson M."/>
            <person name="Huettel B."/>
            <person name="Barry K.W."/>
            <person name="Haridas S."/>
            <person name="Chen C."/>
            <person name="Bauer D."/>
            <person name="Andreopoulos W."/>
            <person name="Pangilinan J."/>
            <person name="LaButti K."/>
            <person name="Riley R."/>
            <person name="Lipzen A."/>
            <person name="Clum A."/>
            <person name="Drula E."/>
            <person name="Henrissat B."/>
            <person name="Kohler A."/>
            <person name="Grigoriev I.V."/>
            <person name="Martin F.M."/>
            <person name="Hacquard S."/>
        </authorList>
    </citation>
    <scope>NUCLEOTIDE SEQUENCE</scope>
    <source>
        <strain evidence="2">MPI-CAGE-AT-0016</strain>
    </source>
</reference>
<keyword evidence="3" id="KW-1185">Reference proteome</keyword>
<keyword evidence="1" id="KW-0732">Signal</keyword>
<dbReference type="Proteomes" id="UP000813385">
    <property type="component" value="Unassembled WGS sequence"/>
</dbReference>
<gene>
    <name evidence="2" type="ORF">B0T11DRAFT_325268</name>
</gene>
<organism evidence="2 3">
    <name type="scientific">Plectosphaerella cucumerina</name>
    <dbReference type="NCBI Taxonomy" id="40658"/>
    <lineage>
        <taxon>Eukaryota</taxon>
        <taxon>Fungi</taxon>
        <taxon>Dikarya</taxon>
        <taxon>Ascomycota</taxon>
        <taxon>Pezizomycotina</taxon>
        <taxon>Sordariomycetes</taxon>
        <taxon>Hypocreomycetidae</taxon>
        <taxon>Glomerellales</taxon>
        <taxon>Plectosphaerellaceae</taxon>
        <taxon>Plectosphaerella</taxon>
    </lineage>
</organism>
<evidence type="ECO:0000313" key="2">
    <source>
        <dbReference type="EMBL" id="KAH7366965.1"/>
    </source>
</evidence>
<evidence type="ECO:0000256" key="1">
    <source>
        <dbReference type="SAM" id="SignalP"/>
    </source>
</evidence>
<dbReference type="AlphaFoldDB" id="A0A8K0TG65"/>
<dbReference type="OrthoDB" id="3770142at2759"/>
<comment type="caution">
    <text evidence="2">The sequence shown here is derived from an EMBL/GenBank/DDBJ whole genome shotgun (WGS) entry which is preliminary data.</text>
</comment>
<evidence type="ECO:0000313" key="3">
    <source>
        <dbReference type="Proteomes" id="UP000813385"/>
    </source>
</evidence>
<feature type="chain" id="PRO_5035445506" evidence="1">
    <location>
        <begin position="20"/>
        <end position="112"/>
    </location>
</feature>
<sequence length="112" mass="12526">MKPLVILATLLTSLHLSKADFYVWAVDIQDFWGGQSEGYAVYAGDPSCADVGRVGSWNKQSDVSGRKTGVRCNGNCGLGEDPDGITQFEMHWTNNPLFHWTLYKDRGHPYKM</sequence>